<proteinExistence type="predicted"/>
<evidence type="ECO:0000256" key="1">
    <source>
        <dbReference type="SAM" id="MobiDB-lite"/>
    </source>
</evidence>
<feature type="region of interest" description="Disordered" evidence="1">
    <location>
        <begin position="1"/>
        <end position="36"/>
    </location>
</feature>
<dbReference type="Proteomes" id="UP000184388">
    <property type="component" value="Unassembled WGS sequence"/>
</dbReference>
<comment type="caution">
    <text evidence="2">The sequence shown here is derived from an EMBL/GenBank/DDBJ whole genome shotgun (WGS) entry which is preliminary data.</text>
</comment>
<dbReference type="AlphaFoldDB" id="A0A9X8QQL8"/>
<feature type="compositionally biased region" description="Basic and acidic residues" evidence="1">
    <location>
        <begin position="17"/>
        <end position="30"/>
    </location>
</feature>
<gene>
    <name evidence="2" type="ORF">SAMN05216268_104111</name>
</gene>
<evidence type="ECO:0000313" key="3">
    <source>
        <dbReference type="Proteomes" id="UP000184388"/>
    </source>
</evidence>
<dbReference type="EMBL" id="FRBK01000004">
    <property type="protein sequence ID" value="SHL38070.1"/>
    <property type="molecule type" value="Genomic_DNA"/>
</dbReference>
<evidence type="ECO:0000313" key="2">
    <source>
        <dbReference type="EMBL" id="SHL38070.1"/>
    </source>
</evidence>
<name>A0A9X8QQL8_9ACTN</name>
<organism evidence="2 3">
    <name type="scientific">Streptomyces yunnanensis</name>
    <dbReference type="NCBI Taxonomy" id="156453"/>
    <lineage>
        <taxon>Bacteria</taxon>
        <taxon>Bacillati</taxon>
        <taxon>Actinomycetota</taxon>
        <taxon>Actinomycetes</taxon>
        <taxon>Kitasatosporales</taxon>
        <taxon>Streptomycetaceae</taxon>
        <taxon>Streptomyces</taxon>
    </lineage>
</organism>
<protein>
    <submittedName>
        <fullName evidence="2">Uncharacterized protein</fullName>
    </submittedName>
</protein>
<reference evidence="3" key="1">
    <citation type="submission" date="2016-11" db="EMBL/GenBank/DDBJ databases">
        <authorList>
            <person name="Jaros S."/>
            <person name="Januszkiewicz K."/>
            <person name="Wedrychowicz H."/>
        </authorList>
    </citation>
    <scope>NUCLEOTIDE SEQUENCE [LARGE SCALE GENOMIC DNA]</scope>
    <source>
        <strain evidence="3">CGMCC 4.3555</strain>
    </source>
</reference>
<accession>A0A9X8QQL8</accession>
<sequence>MSCGRHSGMQEDEPDDNLQKEGTGTHRAERGDDDSE</sequence>